<gene>
    <name evidence="3" type="ORF">GPM918_LOCUS13958</name>
    <name evidence="2" type="ORF">OVA965_LOCUS9387</name>
    <name evidence="5" type="ORF">SRO942_LOCUS13958</name>
    <name evidence="4" type="ORF">TMI583_LOCUS9383</name>
</gene>
<comment type="caution">
    <text evidence="3">The sequence shown here is derived from an EMBL/GenBank/DDBJ whole genome shotgun (WGS) entry which is preliminary data.</text>
</comment>
<evidence type="ECO:0000313" key="2">
    <source>
        <dbReference type="EMBL" id="CAF0896288.1"/>
    </source>
</evidence>
<proteinExistence type="predicted"/>
<evidence type="ECO:0000313" key="6">
    <source>
        <dbReference type="Proteomes" id="UP000663829"/>
    </source>
</evidence>
<dbReference type="InterPro" id="IPR027417">
    <property type="entry name" value="P-loop_NTPase"/>
</dbReference>
<evidence type="ECO:0000313" key="3">
    <source>
        <dbReference type="EMBL" id="CAF1004920.1"/>
    </source>
</evidence>
<organism evidence="3 6">
    <name type="scientific">Didymodactylos carnosus</name>
    <dbReference type="NCBI Taxonomy" id="1234261"/>
    <lineage>
        <taxon>Eukaryota</taxon>
        <taxon>Metazoa</taxon>
        <taxon>Spiralia</taxon>
        <taxon>Gnathifera</taxon>
        <taxon>Rotifera</taxon>
        <taxon>Eurotatoria</taxon>
        <taxon>Bdelloidea</taxon>
        <taxon>Philodinida</taxon>
        <taxon>Philodinidae</taxon>
        <taxon>Didymodactylos</taxon>
    </lineage>
</organism>
<dbReference type="Proteomes" id="UP000681722">
    <property type="component" value="Unassembled WGS sequence"/>
</dbReference>
<dbReference type="SUPFAM" id="SSF52540">
    <property type="entry name" value="P-loop containing nucleoside triphosphate hydrolases"/>
    <property type="match status" value="1"/>
</dbReference>
<dbReference type="OrthoDB" id="10063177at2759"/>
<reference evidence="3" key="1">
    <citation type="submission" date="2021-02" db="EMBL/GenBank/DDBJ databases">
        <authorList>
            <person name="Nowell W R."/>
        </authorList>
    </citation>
    <scope>NUCLEOTIDE SEQUENCE</scope>
</reference>
<keyword evidence="6" id="KW-1185">Reference proteome</keyword>
<dbReference type="PROSITE" id="PS50837">
    <property type="entry name" value="NACHT"/>
    <property type="match status" value="1"/>
</dbReference>
<sequence>MTSDKSQELSNMVDAINILMNKANTQKETQVVCQKVSEMKTKWEHTLKPGKHGRPPALPILDEWFELFSKSFSNTLKKTQNLVEQFCSNKDDKVALECLKSIVSHLLRHGYEIDIWISSERERTTAPSSQRYLLDTIRYFILLDERREAFESLRVMPKSLLTLNNQYSYVIQPYIQKCIFLHQSVPARGLVENVQEFLNHYTMPPLPLSSADQTRLQNALSRIDIPLNYIYMDLKADSSSALERKAARRAVLREQTDDDPELYRRLAKAPLMPSLVERDRAGQVKLVDFVSVLQVERWLVILGDPGSGKTTFVRWLTFQYANAVSEKLEFVRDPLSNSVLGPARMPILIRVGELAEFIRFNGTSTLFDYIGRQTWMGISLFDGLVGESDARRTTAVVQEYVIQGRALVILDGLDEIPASEHRRKIVQLVREFVGLYILTPLFVSAYDDVTTVESRVINPRSDNPLQSGGNQLIVTSRIVGYYAQPLTATHIHQNSPSGLIEEFDMKRLCKKELTQLVEYRNDASAREKTADEFVRLICEDVGVLAARGEKVYGFLHLTFQEYFTCLNTVRTKNGENTSVINLEATTMITDEEISEVIDRFLYHVNDPRFREPLFLALGWISWKPQFDEVSIKKLFAFVDAVAVSLTRISSCWKALELKLPDVLGKKKFVRHLMKLATNADQSFPVSSTFSDYMRLQCPMVDLKSPNIDLNCLSSTDVFKFRSKNHPMILWRDNLAFLPAFVPQPLQHLFLRMIMKSKLEVQKNPPEVHTLTELHLLTEVITAMKYPLINGNRQVLLVVLLLPLFRYWKIEHYALASVWKQGLNEVKKNFYEFYKQLQKKAEPEESLLKAESSDIKLAVAEERKRIQETLLQLDQTIKVEDADLQLYAAAISLAHLSSCATGIPNTKLFNEARVPVELITDPVLKIRALSVMLKLASHEVAVEQLSLLQETLETVVMNIKSGHAALLLAASNFFSVLSVDVVCRLLMSEKDRFRQRAELILSRQRRLSSQLGWDVLYAFIRNWVYYRSRNAYVSVVLLWMFERVEINDLDHMSAIMQIELDRTRFVLYEQAKGEEFLNDNDDYKEFQLKGMDVNVSIAYLIHNTSTDVMKYFTEYIISLLSAKSDSVKHIASNVHYGYESYQHVHFGDPSFVEVAAELVKEMPAAFCAEVQRSSFGEANFKKALYCTSIQHRFPRRVACIEVLSIFGQLTVDMSKMFVSALQDSAHLQRAVFRCVSRIREATREAIEYLYEYLNSDSMNARYTVAKLLVNLAHQDVVSVREVQRALVVAMEDPSAQQELWIIKNHEGADATERMYVCLSRLNQALYGLLVQLSFLRTKDSIEQTFHVNESESLTSTVNSQFEDAIKAAGLATCMIKNEVSAEQG</sequence>
<dbReference type="Gene3D" id="3.40.50.300">
    <property type="entry name" value="P-loop containing nucleotide triphosphate hydrolases"/>
    <property type="match status" value="1"/>
</dbReference>
<dbReference type="Proteomes" id="UP000677228">
    <property type="component" value="Unassembled WGS sequence"/>
</dbReference>
<feature type="domain" description="NACHT" evidence="1">
    <location>
        <begin position="297"/>
        <end position="416"/>
    </location>
</feature>
<protein>
    <recommendedName>
        <fullName evidence="1">NACHT domain-containing protein</fullName>
    </recommendedName>
</protein>
<name>A0A814H4W1_9BILA</name>
<dbReference type="SUPFAM" id="SSF48371">
    <property type="entry name" value="ARM repeat"/>
    <property type="match status" value="2"/>
</dbReference>
<evidence type="ECO:0000259" key="1">
    <source>
        <dbReference type="PROSITE" id="PS50837"/>
    </source>
</evidence>
<dbReference type="EMBL" id="CAJOBC010003292">
    <property type="protein sequence ID" value="CAF3776270.1"/>
    <property type="molecule type" value="Genomic_DNA"/>
</dbReference>
<dbReference type="InterPro" id="IPR016024">
    <property type="entry name" value="ARM-type_fold"/>
</dbReference>
<dbReference type="InterPro" id="IPR007111">
    <property type="entry name" value="NACHT_NTPase"/>
</dbReference>
<dbReference type="EMBL" id="CAJNOK010003314">
    <property type="protein sequence ID" value="CAF0896288.1"/>
    <property type="molecule type" value="Genomic_DNA"/>
</dbReference>
<dbReference type="Proteomes" id="UP000682733">
    <property type="component" value="Unassembled WGS sequence"/>
</dbReference>
<evidence type="ECO:0000313" key="5">
    <source>
        <dbReference type="EMBL" id="CAF3776270.1"/>
    </source>
</evidence>
<evidence type="ECO:0000313" key="4">
    <source>
        <dbReference type="EMBL" id="CAF3677697.1"/>
    </source>
</evidence>
<dbReference type="EMBL" id="CAJNOQ010003292">
    <property type="protein sequence ID" value="CAF1004920.1"/>
    <property type="molecule type" value="Genomic_DNA"/>
</dbReference>
<dbReference type="Proteomes" id="UP000663829">
    <property type="component" value="Unassembled WGS sequence"/>
</dbReference>
<dbReference type="EMBL" id="CAJOBA010003315">
    <property type="protein sequence ID" value="CAF3677697.1"/>
    <property type="molecule type" value="Genomic_DNA"/>
</dbReference>
<accession>A0A814H4W1</accession>